<feature type="domain" description="Interferon-related developmental regulator C-terminal" evidence="2">
    <location>
        <begin position="482"/>
        <end position="533"/>
    </location>
</feature>
<feature type="domain" description="Interferon-related developmental regulator N-terminal" evidence="3">
    <location>
        <begin position="135"/>
        <end position="437"/>
    </location>
</feature>
<comment type="similarity">
    <text evidence="1">Belongs to the IFRD family.</text>
</comment>
<proteinExistence type="inferred from homology"/>
<keyword evidence="5" id="KW-1185">Reference proteome</keyword>
<comment type="caution">
    <text evidence="4">The sequence shown here is derived from an EMBL/GenBank/DDBJ whole genome shotgun (WGS) entry which is preliminary data.</text>
</comment>
<evidence type="ECO:0000313" key="5">
    <source>
        <dbReference type="Proteomes" id="UP000502823"/>
    </source>
</evidence>
<evidence type="ECO:0008006" key="6">
    <source>
        <dbReference type="Google" id="ProtNLM"/>
    </source>
</evidence>
<dbReference type="SUPFAM" id="SSF48371">
    <property type="entry name" value="ARM repeat"/>
    <property type="match status" value="1"/>
</dbReference>
<evidence type="ECO:0000259" key="3">
    <source>
        <dbReference type="Pfam" id="PF05004"/>
    </source>
</evidence>
<dbReference type="AlphaFoldDB" id="A0A6L2PAM8"/>
<dbReference type="Pfam" id="PF04836">
    <property type="entry name" value="IFRD_C"/>
    <property type="match status" value="1"/>
</dbReference>
<organism evidence="4 5">
    <name type="scientific">Coptotermes formosanus</name>
    <name type="common">Formosan subterranean termite</name>
    <dbReference type="NCBI Taxonomy" id="36987"/>
    <lineage>
        <taxon>Eukaryota</taxon>
        <taxon>Metazoa</taxon>
        <taxon>Ecdysozoa</taxon>
        <taxon>Arthropoda</taxon>
        <taxon>Hexapoda</taxon>
        <taxon>Insecta</taxon>
        <taxon>Pterygota</taxon>
        <taxon>Neoptera</taxon>
        <taxon>Polyneoptera</taxon>
        <taxon>Dictyoptera</taxon>
        <taxon>Blattodea</taxon>
        <taxon>Blattoidea</taxon>
        <taxon>Termitoidae</taxon>
        <taxon>Rhinotermitidae</taxon>
        <taxon>Coptotermes</taxon>
    </lineage>
</organism>
<protein>
    <recommendedName>
        <fullName evidence="6">Interferon-related developmental regulator N-terminal domain-containing protein</fullName>
    </recommendedName>
</protein>
<dbReference type="Pfam" id="PF05004">
    <property type="entry name" value="IFRD"/>
    <property type="match status" value="1"/>
</dbReference>
<dbReference type="Proteomes" id="UP000502823">
    <property type="component" value="Unassembled WGS sequence"/>
</dbReference>
<sequence length="538" mass="59978">MSIAAASQRPLRQWWPWKLASHVLRANMLKSSCAILSICQAGSELWKKSCRKESERESQVSAMLARPWGQKWNIMADDTTFCGEHAVNMCNICFLFSRHLFSGCCDILHDTSLQKSRMDAIGITSDEDSVNDNGSVTSIVSETKSVIEEGGDEVDEQTQEEVFEEKLREAIDGINQKSAQGRTSSLESVAKAFTKKCIPDFVSDRRMTLTDGIERSLKKGRGSEQAAAAQLAPLLCVQLGAGDEAEEVCKLLTPVLSVVAHDTSASYQARAKCCWALGLCSFLSGGEMADVIQLMESFETVFSGSYLKGNGTVPVVSAELASLHAAALSAWNLLLTLMAPCDIYMFMSEESDEFAPQINQLSELLDSPHLDVRMAAGETIALAYELGREHNEDFQRANTPQLADKLRQLATDSHKYRAKKDRKQQRSSFRDILHYVEDDSPPDIQVRFGQENLALDSWCRKKQYDAFCQVLGSGMNLHLTENDLVRDIFELGERLSPPYYAANKQTKHERHMMNSAAFKARTISRNKHRDKRSAVMAC</sequence>
<evidence type="ECO:0000256" key="1">
    <source>
        <dbReference type="ARBA" id="ARBA00008828"/>
    </source>
</evidence>
<dbReference type="InterPro" id="IPR007701">
    <property type="entry name" value="Interferon-rel_develop_reg_N"/>
</dbReference>
<dbReference type="EMBL" id="BLKM01000137">
    <property type="protein sequence ID" value="GFG29401.1"/>
    <property type="molecule type" value="Genomic_DNA"/>
</dbReference>
<dbReference type="FunCoup" id="A0A6L2PAM8">
    <property type="interactions" value="1183"/>
</dbReference>
<evidence type="ECO:0000259" key="2">
    <source>
        <dbReference type="Pfam" id="PF04836"/>
    </source>
</evidence>
<reference evidence="5" key="1">
    <citation type="submission" date="2020-01" db="EMBL/GenBank/DDBJ databases">
        <title>Draft genome sequence of the Termite Coptotermes fromosanus.</title>
        <authorList>
            <person name="Itakura S."/>
            <person name="Yosikawa Y."/>
            <person name="Umezawa K."/>
        </authorList>
    </citation>
    <scope>NUCLEOTIDE SEQUENCE [LARGE SCALE GENOMIC DNA]</scope>
</reference>
<dbReference type="PANTHER" id="PTHR12354:SF1">
    <property type="entry name" value="INTERFERON-RELATED DEVELOPMENTAL REGULATOR 1"/>
    <property type="match status" value="1"/>
</dbReference>
<dbReference type="InParanoid" id="A0A6L2PAM8"/>
<dbReference type="InterPro" id="IPR006921">
    <property type="entry name" value="Interferon-rel_develop_reg_C"/>
</dbReference>
<dbReference type="InterPro" id="IPR016024">
    <property type="entry name" value="ARM-type_fold"/>
</dbReference>
<gene>
    <name evidence="4" type="ORF">Cfor_04463</name>
</gene>
<accession>A0A6L2PAM8</accession>
<name>A0A6L2PAM8_COPFO</name>
<evidence type="ECO:0000313" key="4">
    <source>
        <dbReference type="EMBL" id="GFG29401.1"/>
    </source>
</evidence>
<dbReference type="OrthoDB" id="18978at2759"/>
<dbReference type="PANTHER" id="PTHR12354">
    <property type="entry name" value="INTERFERON-RELATED DEVELOPMENTAL REGULATOR"/>
    <property type="match status" value="1"/>
</dbReference>
<dbReference type="InterPro" id="IPR039777">
    <property type="entry name" value="IFRD"/>
</dbReference>